<protein>
    <submittedName>
        <fullName evidence="2">Uncharacterized protein</fullName>
    </submittedName>
</protein>
<accession>W2CPG1</accession>
<name>W2CPG1_9BACT</name>
<proteinExistence type="predicted"/>
<keyword evidence="3" id="KW-1185">Reference proteome</keyword>
<evidence type="ECO:0000313" key="2">
    <source>
        <dbReference type="EMBL" id="ETK09060.1"/>
    </source>
</evidence>
<feature type="compositionally biased region" description="Basic and acidic residues" evidence="1">
    <location>
        <begin position="234"/>
        <end position="304"/>
    </location>
</feature>
<organism evidence="2 3">
    <name type="scientific">Tannerella sp. oral taxon BU063 isolate Cell 6/7/9</name>
    <dbReference type="NCBI Taxonomy" id="1411021"/>
    <lineage>
        <taxon>Bacteria</taxon>
        <taxon>Pseudomonadati</taxon>
        <taxon>Bacteroidota</taxon>
        <taxon>Bacteroidia</taxon>
        <taxon>Bacteroidales</taxon>
        <taxon>Tannerellaceae</taxon>
        <taxon>Tannerella</taxon>
    </lineage>
</organism>
<feature type="region of interest" description="Disordered" evidence="1">
    <location>
        <begin position="229"/>
        <end position="304"/>
    </location>
</feature>
<evidence type="ECO:0000313" key="3">
    <source>
        <dbReference type="Proteomes" id="UP000018874"/>
    </source>
</evidence>
<sequence length="304" mass="33926">MKEIIWIDLTRTNNGAHYQFIKNVHENISAETELLTDTRIKAAADKLGEALKKEDDCYARSKKSFATDEIVAADALRDKYFQGMRKTVKGLLNHPDADTALAAQHIEQYIKDHRVDSDMQLERETGAITNLIGDCETKGLADVNKLNIKPYVDALKAANTKVDTLLMGRNRERVGTEAGALRVARQASDDAYLWLVKLVNALALTGDQSKFGSFIDLMNVVVKRYKEQVIPSQKKKDDPTDPKQPKEPKQPKDPKDPKQPKEPKEPKKPDGEKPKDPKKPDEGGKKPEKPGGGDGDPDIHLPEE</sequence>
<evidence type="ECO:0000256" key="1">
    <source>
        <dbReference type="SAM" id="MobiDB-lite"/>
    </source>
</evidence>
<reference evidence="2 3" key="1">
    <citation type="submission" date="2013-11" db="EMBL/GenBank/DDBJ databases">
        <title>Single cell genomics of uncultured Tannerella BU063 (oral taxon 286).</title>
        <authorList>
            <person name="Beall C.J."/>
            <person name="Campbell A.G."/>
            <person name="Griffen A.L."/>
            <person name="Podar M."/>
            <person name="Leys E.J."/>
        </authorList>
    </citation>
    <scope>NUCLEOTIDE SEQUENCE [LARGE SCALE GENOMIC DNA]</scope>
    <source>
        <strain evidence="2">Cell 6/7/9</strain>
    </source>
</reference>
<dbReference type="EMBL" id="AYYD01001126">
    <property type="protein sequence ID" value="ETK09060.1"/>
    <property type="molecule type" value="Genomic_DNA"/>
</dbReference>
<comment type="caution">
    <text evidence="2">The sequence shown here is derived from an EMBL/GenBank/DDBJ whole genome shotgun (WGS) entry which is preliminary data.</text>
</comment>
<dbReference type="PATRIC" id="fig|1411021.3.peg.1396"/>
<dbReference type="Proteomes" id="UP000018874">
    <property type="component" value="Unassembled WGS sequence"/>
</dbReference>
<gene>
    <name evidence="2" type="ORF">T231_11120</name>
</gene>
<dbReference type="AlphaFoldDB" id="W2CPG1"/>
<dbReference type="Pfam" id="PF19775">
    <property type="entry name" value="DUF6261"/>
    <property type="match status" value="1"/>
</dbReference>
<dbReference type="InterPro" id="IPR046228">
    <property type="entry name" value="DUF6261"/>
</dbReference>